<reference evidence="3 4" key="1">
    <citation type="submission" date="2012-02" db="EMBL/GenBank/DDBJ databases">
        <title>Complete genome sequence of Phycisphaera mikurensis NBRC 102666.</title>
        <authorList>
            <person name="Ankai A."/>
            <person name="Hosoyama A."/>
            <person name="Terui Y."/>
            <person name="Sekine M."/>
            <person name="Fukai R."/>
            <person name="Kato Y."/>
            <person name="Nakamura S."/>
            <person name="Yamada-Narita S."/>
            <person name="Kawakoshi A."/>
            <person name="Fukunaga Y."/>
            <person name="Yamazaki S."/>
            <person name="Fujita N."/>
        </authorList>
    </citation>
    <scope>NUCLEOTIDE SEQUENCE [LARGE SCALE GENOMIC DNA]</scope>
    <source>
        <strain evidence="4">NBRC 102666 / KCTC 22515 / FYK2301M01</strain>
    </source>
</reference>
<dbReference type="STRING" id="1142394.PSMK_19660"/>
<keyword evidence="1" id="KW-0812">Transmembrane</keyword>
<evidence type="ECO:0000313" key="4">
    <source>
        <dbReference type="Proteomes" id="UP000007881"/>
    </source>
</evidence>
<feature type="transmembrane region" description="Helical" evidence="1">
    <location>
        <begin position="164"/>
        <end position="183"/>
    </location>
</feature>
<evidence type="ECO:0000313" key="3">
    <source>
        <dbReference type="EMBL" id="BAM04125.1"/>
    </source>
</evidence>
<dbReference type="RefSeq" id="WP_014437343.1">
    <property type="nucleotide sequence ID" value="NC_017080.1"/>
</dbReference>
<feature type="transmembrane region" description="Helical" evidence="1">
    <location>
        <begin position="266"/>
        <end position="287"/>
    </location>
</feature>
<evidence type="ECO:0000256" key="1">
    <source>
        <dbReference type="SAM" id="Phobius"/>
    </source>
</evidence>
<feature type="transmembrane region" description="Helical" evidence="1">
    <location>
        <begin position="224"/>
        <end position="245"/>
    </location>
</feature>
<dbReference type="EMBL" id="AP012338">
    <property type="protein sequence ID" value="BAM04125.1"/>
    <property type="molecule type" value="Genomic_DNA"/>
</dbReference>
<proteinExistence type="predicted"/>
<name>I0IFT7_PHYMF</name>
<keyword evidence="4" id="KW-1185">Reference proteome</keyword>
<dbReference type="KEGG" id="phm:PSMK_19660"/>
<gene>
    <name evidence="3" type="ordered locus">PSMK_19660</name>
</gene>
<dbReference type="HOGENOM" id="CLU_077953_0_0_0"/>
<dbReference type="eggNOG" id="ENOG5033H15">
    <property type="taxonomic scope" value="Bacteria"/>
</dbReference>
<dbReference type="Proteomes" id="UP000007881">
    <property type="component" value="Chromosome"/>
</dbReference>
<feature type="transmembrane region" description="Helical" evidence="1">
    <location>
        <begin position="85"/>
        <end position="111"/>
    </location>
</feature>
<feature type="domain" description="HTTM" evidence="2">
    <location>
        <begin position="16"/>
        <end position="262"/>
    </location>
</feature>
<evidence type="ECO:0000259" key="2">
    <source>
        <dbReference type="Pfam" id="PF05090"/>
    </source>
</evidence>
<dbReference type="AlphaFoldDB" id="I0IFT7"/>
<keyword evidence="1" id="KW-0472">Membrane</keyword>
<keyword evidence="1" id="KW-1133">Transmembrane helix</keyword>
<dbReference type="InterPro" id="IPR053934">
    <property type="entry name" value="HTTM_dom"/>
</dbReference>
<dbReference type="Pfam" id="PF05090">
    <property type="entry name" value="HTTM"/>
    <property type="match status" value="1"/>
</dbReference>
<protein>
    <submittedName>
        <fullName evidence="3">Hypothetical membrane protein</fullName>
    </submittedName>
</protein>
<accession>I0IFT7</accession>
<sequence>MSPVARCRGFLSRWLFAPAEAGPLGLCRLAFYGLLFLYFVRLDFAAFGGLPDSVFHPISVFRVFRIPVAPPAALDAAQLVWKASLLLAAIGLATRPACWIAFLVGTYLLAVPQNAGRVFHDDALLVFILAALAFSRCGAAWSVDAWLRRRRGGQPAAPSGEHRWPLIFAQVVLSCVFFAAGWAKLRNGGLAWVFSDHMSTVLIKQQYNSDPWVNWGLHVAARPWLASVMAASTLLIELAYPLALASRRVRWIVVPGMAAAQVGIRALMGPAFWPFLICNVFWIPMMVPGGGIRGPWRERG</sequence>
<feature type="transmembrane region" description="Helical" evidence="1">
    <location>
        <begin position="21"/>
        <end position="40"/>
    </location>
</feature>
<organism evidence="3 4">
    <name type="scientific">Phycisphaera mikurensis (strain NBRC 102666 / KCTC 22515 / FYK2301M01)</name>
    <dbReference type="NCBI Taxonomy" id="1142394"/>
    <lineage>
        <taxon>Bacteria</taxon>
        <taxon>Pseudomonadati</taxon>
        <taxon>Planctomycetota</taxon>
        <taxon>Phycisphaerae</taxon>
        <taxon>Phycisphaerales</taxon>
        <taxon>Phycisphaeraceae</taxon>
        <taxon>Phycisphaera</taxon>
    </lineage>
</organism>
<feature type="transmembrane region" description="Helical" evidence="1">
    <location>
        <begin position="123"/>
        <end position="143"/>
    </location>
</feature>